<evidence type="ECO:0000313" key="1">
    <source>
        <dbReference type="EMBL" id="GGQ27072.1"/>
    </source>
</evidence>
<comment type="caution">
    <text evidence="1">The sequence shown here is derived from an EMBL/GenBank/DDBJ whole genome shotgun (WGS) entry which is preliminary data.</text>
</comment>
<keyword evidence="2" id="KW-1185">Reference proteome</keyword>
<proteinExistence type="predicted"/>
<evidence type="ECO:0000313" key="2">
    <source>
        <dbReference type="Proteomes" id="UP000611554"/>
    </source>
</evidence>
<accession>A0ABQ2RHW9</accession>
<dbReference type="Proteomes" id="UP000611554">
    <property type="component" value="Unassembled WGS sequence"/>
</dbReference>
<organism evidence="1 2">
    <name type="scientific">Streptosporangium pseudovulgare</name>
    <dbReference type="NCBI Taxonomy" id="35765"/>
    <lineage>
        <taxon>Bacteria</taxon>
        <taxon>Bacillati</taxon>
        <taxon>Actinomycetota</taxon>
        <taxon>Actinomycetes</taxon>
        <taxon>Streptosporangiales</taxon>
        <taxon>Streptosporangiaceae</taxon>
        <taxon>Streptosporangium</taxon>
    </lineage>
</organism>
<sequence>MYCDHVLVKYELWDGEPPAMDWDESWAGAVHLPLGKDPRDQLPLRRTGLLRRVRAGPPGRRWQFRVHRKLPGHEDFTVDIVGFSLFKVQFRPSAEAPALF</sequence>
<protein>
    <submittedName>
        <fullName evidence="1">Uncharacterized protein</fullName>
    </submittedName>
</protein>
<gene>
    <name evidence="1" type="ORF">GCM10010140_66520</name>
</gene>
<name>A0ABQ2RHW9_9ACTN</name>
<dbReference type="EMBL" id="BMQJ01000023">
    <property type="protein sequence ID" value="GGQ27072.1"/>
    <property type="molecule type" value="Genomic_DNA"/>
</dbReference>
<reference evidence="2" key="1">
    <citation type="journal article" date="2019" name="Int. J. Syst. Evol. Microbiol.">
        <title>The Global Catalogue of Microorganisms (GCM) 10K type strain sequencing project: providing services to taxonomists for standard genome sequencing and annotation.</title>
        <authorList>
            <consortium name="The Broad Institute Genomics Platform"/>
            <consortium name="The Broad Institute Genome Sequencing Center for Infectious Disease"/>
            <person name="Wu L."/>
            <person name="Ma J."/>
        </authorList>
    </citation>
    <scope>NUCLEOTIDE SEQUENCE [LARGE SCALE GENOMIC DNA]</scope>
    <source>
        <strain evidence="2">JCM 3115</strain>
    </source>
</reference>